<name>A0AAV3APZ9_PYXAD</name>
<reference evidence="1" key="1">
    <citation type="thesis" date="2020" institute="ProQuest LLC" country="789 East Eisenhower Parkway, Ann Arbor, MI, USA">
        <title>Comparative Genomics and Chromosome Evolution.</title>
        <authorList>
            <person name="Mudd A.B."/>
        </authorList>
    </citation>
    <scope>NUCLEOTIDE SEQUENCE</scope>
    <source>
        <strain evidence="1">1538</strain>
        <tissue evidence="1">Blood</tissue>
    </source>
</reference>
<proteinExistence type="predicted"/>
<organism evidence="1 2">
    <name type="scientific">Pyxicephalus adspersus</name>
    <name type="common">African bullfrog</name>
    <dbReference type="NCBI Taxonomy" id="30357"/>
    <lineage>
        <taxon>Eukaryota</taxon>
        <taxon>Metazoa</taxon>
        <taxon>Chordata</taxon>
        <taxon>Craniata</taxon>
        <taxon>Vertebrata</taxon>
        <taxon>Euteleostomi</taxon>
        <taxon>Amphibia</taxon>
        <taxon>Batrachia</taxon>
        <taxon>Anura</taxon>
        <taxon>Neobatrachia</taxon>
        <taxon>Ranoidea</taxon>
        <taxon>Pyxicephalidae</taxon>
        <taxon>Pyxicephalinae</taxon>
        <taxon>Pyxicephalus</taxon>
    </lineage>
</organism>
<comment type="caution">
    <text evidence="1">The sequence shown here is derived from an EMBL/GenBank/DDBJ whole genome shotgun (WGS) entry which is preliminary data.</text>
</comment>
<gene>
    <name evidence="1" type="ORF">GDO54_011286</name>
</gene>
<dbReference type="Proteomes" id="UP001181693">
    <property type="component" value="Unassembled WGS sequence"/>
</dbReference>
<dbReference type="EMBL" id="DYDO01000004">
    <property type="protein sequence ID" value="DBA27110.1"/>
    <property type="molecule type" value="Genomic_DNA"/>
</dbReference>
<keyword evidence="2" id="KW-1185">Reference proteome</keyword>
<accession>A0AAV3APZ9</accession>
<evidence type="ECO:0000313" key="2">
    <source>
        <dbReference type="Proteomes" id="UP001181693"/>
    </source>
</evidence>
<evidence type="ECO:0000313" key="1">
    <source>
        <dbReference type="EMBL" id="DBA27110.1"/>
    </source>
</evidence>
<sequence>MGRVSLLKRDCCFHKESAGPFLDNNGAARLLYLNDNNTTIMLCKHAGILSLEALFCDCFLLQTKNECCTHSPILFYGEGRGED</sequence>
<dbReference type="AlphaFoldDB" id="A0AAV3APZ9"/>
<protein>
    <submittedName>
        <fullName evidence="1">Uncharacterized protein</fullName>
    </submittedName>
</protein>